<evidence type="ECO:0000313" key="3">
    <source>
        <dbReference type="EMBL" id="WWC72912.1"/>
    </source>
</evidence>
<dbReference type="SUPFAM" id="SSF53448">
    <property type="entry name" value="Nucleotide-diphospho-sugar transferases"/>
    <property type="match status" value="1"/>
</dbReference>
<dbReference type="InterPro" id="IPR007577">
    <property type="entry name" value="GlycoTrfase_DXD_sugar-bd_CS"/>
</dbReference>
<dbReference type="InterPro" id="IPR039367">
    <property type="entry name" value="Och1-like"/>
</dbReference>
<dbReference type="OrthoDB" id="409543at2759"/>
<evidence type="ECO:0008006" key="5">
    <source>
        <dbReference type="Google" id="ProtNLM"/>
    </source>
</evidence>
<reference evidence="2" key="3">
    <citation type="submission" date="2016-07" db="EMBL/GenBank/DDBJ databases">
        <title>Evolution of pathogenesis and genome organization in the Tremellales.</title>
        <authorList>
            <person name="Cuomo C."/>
            <person name="Litvintseva A."/>
            <person name="Heitman J."/>
            <person name="Chen Y."/>
            <person name="Sun S."/>
            <person name="Springer D."/>
            <person name="Dromer F."/>
            <person name="Young S."/>
            <person name="Zeng Q."/>
            <person name="Chapman S."/>
            <person name="Gujja S."/>
            <person name="Saif S."/>
            <person name="Birren B."/>
        </authorList>
    </citation>
    <scope>NUCLEOTIDE SEQUENCE</scope>
    <source>
        <strain evidence="2">CBS 10737</strain>
    </source>
</reference>
<sequence>MSLSTWIDGLRSQRYTSLPTNSNPISTESIKTYSSTRKRLFQTTLIAVIFMGIVGYSLKSVKTVTIEEEPIEEPDLPFMEAKPVTESSNGRPLDPPEFDVGSEVPPEFDVGSESPHDSVEIPSSDKEEDWKSISNWGLSEELGWISPPYNVSVLGEVAENRYRLGIESGEEGSRAYFQLLHDFALSLPEPLHNQLLSSLYYHYPPNYENIISDSYSGQTNSPSMISFKNIHQTDKEFNPENELPKIWENLNKADGWKMNFLNDQQAHDWMLSKFEGSDVNWAWDYMHRGVLKADFLRYLLPLIIGGVYSDVDTRPIRPIEEWGKNSIELLDLSKTDGEEWKLKISTNPAVIIGIDVDVHNKKGWENEWPRPLGICQWTLSSSPNHPIFLDAVRRVINSTRVVENWENWRINEIEILKSKGENEKVEELKSQHRDHAMNVMEWTGPGLFTDAVVTFLLARYNVSWHRLRSLDHPLRIGDVLILPITGFSPGGERDFGAENPDSIQANVLHNFRGSWKGDGARK</sequence>
<dbReference type="Proteomes" id="UP000094020">
    <property type="component" value="Chromosome 10"/>
</dbReference>
<dbReference type="GO" id="GO:0000136">
    <property type="term" value="C:mannan polymerase complex"/>
    <property type="evidence" value="ECO:0007669"/>
    <property type="project" value="TreeGrafter"/>
</dbReference>
<dbReference type="Pfam" id="PF04488">
    <property type="entry name" value="Gly_transf_sug"/>
    <property type="match status" value="1"/>
</dbReference>
<dbReference type="EMBL" id="KI894013">
    <property type="protein sequence ID" value="OCF48797.1"/>
    <property type="molecule type" value="Genomic_DNA"/>
</dbReference>
<comment type="similarity">
    <text evidence="1">Belongs to the glycosyltransferase 32 family.</text>
</comment>
<reference evidence="3" key="4">
    <citation type="submission" date="2024-02" db="EMBL/GenBank/DDBJ databases">
        <title>Comparative genomics of Cryptococcus and Kwoniella reveals pathogenesis evolution and contrasting modes of karyotype evolution via chromosome fusion or intercentromeric recombination.</title>
        <authorList>
            <person name="Coelho M.A."/>
            <person name="David-Palma M."/>
            <person name="Shea T."/>
            <person name="Bowers K."/>
            <person name="McGinley-Smith S."/>
            <person name="Mohammad A.W."/>
            <person name="Gnirke A."/>
            <person name="Yurkov A.M."/>
            <person name="Nowrousian M."/>
            <person name="Sun S."/>
            <person name="Cuomo C.A."/>
            <person name="Heitman J."/>
        </authorList>
    </citation>
    <scope>NUCLEOTIDE SEQUENCE</scope>
    <source>
        <strain evidence="3">CBS 10737</strain>
    </source>
</reference>
<proteinExistence type="inferred from homology"/>
<dbReference type="AlphaFoldDB" id="A0A1B9HZS5"/>
<name>A0A1B9HZS5_9TREE</name>
<evidence type="ECO:0000256" key="1">
    <source>
        <dbReference type="ARBA" id="ARBA00009003"/>
    </source>
</evidence>
<dbReference type="PANTHER" id="PTHR31834">
    <property type="entry name" value="INITIATION-SPECIFIC ALPHA-1,6-MANNOSYLTRANSFERASE"/>
    <property type="match status" value="1"/>
</dbReference>
<dbReference type="Gene3D" id="3.90.550.20">
    <property type="match status" value="1"/>
</dbReference>
<dbReference type="PANTHER" id="PTHR31834:SF1">
    <property type="entry name" value="INITIATION-SPECIFIC ALPHA-1,6-MANNOSYLTRANSFERASE"/>
    <property type="match status" value="1"/>
</dbReference>
<reference evidence="3" key="2">
    <citation type="submission" date="2013-07" db="EMBL/GenBank/DDBJ databases">
        <authorList>
            <consortium name="The Broad Institute Genome Sequencing Platform"/>
            <person name="Cuomo C."/>
            <person name="Litvintseva A."/>
            <person name="Chen Y."/>
            <person name="Heitman J."/>
            <person name="Sun S."/>
            <person name="Springer D."/>
            <person name="Dromer F."/>
            <person name="Young S.K."/>
            <person name="Zeng Q."/>
            <person name="Gargeya S."/>
            <person name="Fitzgerald M."/>
            <person name="Abouelleil A."/>
            <person name="Alvarado L."/>
            <person name="Berlin A.M."/>
            <person name="Chapman S.B."/>
            <person name="Dewar J."/>
            <person name="Goldberg J."/>
            <person name="Griggs A."/>
            <person name="Gujja S."/>
            <person name="Hansen M."/>
            <person name="Howarth C."/>
            <person name="Imamovic A."/>
            <person name="Larimer J."/>
            <person name="McCowan C."/>
            <person name="Murphy C."/>
            <person name="Pearson M."/>
            <person name="Priest M."/>
            <person name="Roberts A."/>
            <person name="Saif S."/>
            <person name="Shea T."/>
            <person name="Sykes S."/>
            <person name="Wortman J."/>
            <person name="Nusbaum C."/>
            <person name="Birren B."/>
        </authorList>
    </citation>
    <scope>NUCLEOTIDE SEQUENCE</scope>
    <source>
        <strain evidence="3">CBS 10737</strain>
    </source>
</reference>
<dbReference type="GO" id="GO:0000009">
    <property type="term" value="F:alpha-1,6-mannosyltransferase activity"/>
    <property type="evidence" value="ECO:0007669"/>
    <property type="project" value="InterPro"/>
</dbReference>
<gene>
    <name evidence="2" type="ORF">I206_05578</name>
    <name evidence="3" type="ORF">I206_106876</name>
</gene>
<dbReference type="STRING" id="1296096.A0A1B9HZS5"/>
<dbReference type="RefSeq" id="XP_019010016.1">
    <property type="nucleotide sequence ID" value="XM_019157298.1"/>
</dbReference>
<dbReference type="EMBL" id="CP144528">
    <property type="protein sequence ID" value="WWC72912.1"/>
    <property type="molecule type" value="Genomic_DNA"/>
</dbReference>
<dbReference type="InterPro" id="IPR029044">
    <property type="entry name" value="Nucleotide-diphossugar_trans"/>
</dbReference>
<reference evidence="2" key="1">
    <citation type="submission" date="2013-07" db="EMBL/GenBank/DDBJ databases">
        <title>The Genome Sequence of Cryptococcus pinus CBS10737.</title>
        <authorList>
            <consortium name="The Broad Institute Genome Sequencing Platform"/>
            <person name="Cuomo C."/>
            <person name="Litvintseva A."/>
            <person name="Chen Y."/>
            <person name="Heitman J."/>
            <person name="Sun S."/>
            <person name="Springer D."/>
            <person name="Dromer F."/>
            <person name="Young S.K."/>
            <person name="Zeng Q."/>
            <person name="Gargeya S."/>
            <person name="Fitzgerald M."/>
            <person name="Abouelleil A."/>
            <person name="Alvarado L."/>
            <person name="Berlin A.M."/>
            <person name="Chapman S.B."/>
            <person name="Dewar J."/>
            <person name="Goldberg J."/>
            <person name="Griggs A."/>
            <person name="Gujja S."/>
            <person name="Hansen M."/>
            <person name="Howarth C."/>
            <person name="Imamovic A."/>
            <person name="Larimer J."/>
            <person name="McCowan C."/>
            <person name="Murphy C."/>
            <person name="Pearson M."/>
            <person name="Priest M."/>
            <person name="Roberts A."/>
            <person name="Saif S."/>
            <person name="Shea T."/>
            <person name="Sykes S."/>
            <person name="Wortman J."/>
            <person name="Nusbaum C."/>
            <person name="Birren B."/>
        </authorList>
    </citation>
    <scope>NUCLEOTIDE SEQUENCE [LARGE SCALE GENOMIC DNA]</scope>
    <source>
        <strain evidence="2">CBS 10737</strain>
    </source>
</reference>
<protein>
    <recommendedName>
        <fullName evidence="5">Alpha 1,6-mannosyltransferase</fullName>
    </recommendedName>
</protein>
<accession>A0A1B9HZS5</accession>
<evidence type="ECO:0000313" key="2">
    <source>
        <dbReference type="EMBL" id="OCF48797.1"/>
    </source>
</evidence>
<dbReference type="KEGG" id="kpin:30173947"/>
<organism evidence="2">
    <name type="scientific">Kwoniella pini CBS 10737</name>
    <dbReference type="NCBI Taxonomy" id="1296096"/>
    <lineage>
        <taxon>Eukaryota</taxon>
        <taxon>Fungi</taxon>
        <taxon>Dikarya</taxon>
        <taxon>Basidiomycota</taxon>
        <taxon>Agaricomycotina</taxon>
        <taxon>Tremellomycetes</taxon>
        <taxon>Tremellales</taxon>
        <taxon>Cryptococcaceae</taxon>
        <taxon>Kwoniella</taxon>
    </lineage>
</organism>
<dbReference type="GeneID" id="30173947"/>
<keyword evidence="4" id="KW-1185">Reference proteome</keyword>
<evidence type="ECO:0000313" key="4">
    <source>
        <dbReference type="Proteomes" id="UP000094020"/>
    </source>
</evidence>
<dbReference type="GO" id="GO:0006487">
    <property type="term" value="P:protein N-linked glycosylation"/>
    <property type="evidence" value="ECO:0007669"/>
    <property type="project" value="TreeGrafter"/>
</dbReference>